<keyword evidence="3" id="KW-0804">Transcription</keyword>
<evidence type="ECO:0000313" key="6">
    <source>
        <dbReference type="Proteomes" id="UP001140978"/>
    </source>
</evidence>
<dbReference type="GO" id="GO:0003700">
    <property type="term" value="F:DNA-binding transcription factor activity"/>
    <property type="evidence" value="ECO:0007669"/>
    <property type="project" value="InterPro"/>
</dbReference>
<name>A0A9X4FDQ3_9VIBR</name>
<keyword evidence="1" id="KW-0805">Transcription regulation</keyword>
<evidence type="ECO:0000259" key="4">
    <source>
        <dbReference type="PROSITE" id="PS01124"/>
    </source>
</evidence>
<dbReference type="GO" id="GO:0043565">
    <property type="term" value="F:sequence-specific DNA binding"/>
    <property type="evidence" value="ECO:0007669"/>
    <property type="project" value="InterPro"/>
</dbReference>
<dbReference type="PANTHER" id="PTHR43436:SF1">
    <property type="entry name" value="TRANSCRIPTIONAL REGULATORY PROTEIN"/>
    <property type="match status" value="1"/>
</dbReference>
<comment type="caution">
    <text evidence="5">The sequence shown here is derived from an EMBL/GenBank/DDBJ whole genome shotgun (WGS) entry which is preliminary data.</text>
</comment>
<dbReference type="SMART" id="SM00342">
    <property type="entry name" value="HTH_ARAC"/>
    <property type="match status" value="1"/>
</dbReference>
<evidence type="ECO:0000313" key="5">
    <source>
        <dbReference type="EMBL" id="MDE1348325.1"/>
    </source>
</evidence>
<reference evidence="5" key="1">
    <citation type="submission" date="2022-02" db="EMBL/GenBank/DDBJ databases">
        <title>Emergence and expansion in Europe of a Vibrio aestuarianus clonal complex pathogenic for oysters.</title>
        <authorList>
            <person name="Mesnil A."/>
            <person name="Travers M.-A."/>
        </authorList>
    </citation>
    <scope>NUCLEOTIDE SEQUENCE</scope>
    <source>
        <strain evidence="5">19_064_15T1</strain>
    </source>
</reference>
<dbReference type="PRINTS" id="PR00032">
    <property type="entry name" value="HTHARAC"/>
</dbReference>
<dbReference type="InterPro" id="IPR018060">
    <property type="entry name" value="HTH_AraC"/>
</dbReference>
<dbReference type="InterPro" id="IPR018062">
    <property type="entry name" value="HTH_AraC-typ_CS"/>
</dbReference>
<dbReference type="InterPro" id="IPR009594">
    <property type="entry name" value="Tscrpt_reg_HTH_AraC_N"/>
</dbReference>
<dbReference type="InterPro" id="IPR020449">
    <property type="entry name" value="Tscrpt_reg_AraC-type_HTH"/>
</dbReference>
<evidence type="ECO:0000256" key="2">
    <source>
        <dbReference type="ARBA" id="ARBA00023125"/>
    </source>
</evidence>
<dbReference type="RefSeq" id="WP_176314115.1">
    <property type="nucleotide sequence ID" value="NZ_JAKNAX010000110.1"/>
</dbReference>
<evidence type="ECO:0000256" key="3">
    <source>
        <dbReference type="ARBA" id="ARBA00023163"/>
    </source>
</evidence>
<dbReference type="PANTHER" id="PTHR43436">
    <property type="entry name" value="ARAC-FAMILY TRANSCRIPTIONAL REGULATOR"/>
    <property type="match status" value="1"/>
</dbReference>
<dbReference type="Gene3D" id="1.10.10.60">
    <property type="entry name" value="Homeodomain-like"/>
    <property type="match status" value="2"/>
</dbReference>
<dbReference type="SUPFAM" id="SSF46689">
    <property type="entry name" value="Homeodomain-like"/>
    <property type="match status" value="2"/>
</dbReference>
<keyword evidence="2" id="KW-0238">DNA-binding</keyword>
<gene>
    <name evidence="5" type="ORF">L9X51_18305</name>
</gene>
<feature type="domain" description="HTH araC/xylS-type" evidence="4">
    <location>
        <begin position="184"/>
        <end position="280"/>
    </location>
</feature>
<dbReference type="Pfam" id="PF06719">
    <property type="entry name" value="AraC_N"/>
    <property type="match status" value="1"/>
</dbReference>
<protein>
    <submittedName>
        <fullName evidence="5">AraC family transcriptional regulator</fullName>
    </submittedName>
</protein>
<dbReference type="PROSITE" id="PS00041">
    <property type="entry name" value="HTH_ARAC_FAMILY_1"/>
    <property type="match status" value="1"/>
</dbReference>
<organism evidence="5 6">
    <name type="scientific">Vibrio aestuarianus</name>
    <dbReference type="NCBI Taxonomy" id="28171"/>
    <lineage>
        <taxon>Bacteria</taxon>
        <taxon>Pseudomonadati</taxon>
        <taxon>Pseudomonadota</taxon>
        <taxon>Gammaproteobacteria</taxon>
        <taxon>Vibrionales</taxon>
        <taxon>Vibrionaceae</taxon>
        <taxon>Vibrio</taxon>
    </lineage>
</organism>
<dbReference type="InterPro" id="IPR009057">
    <property type="entry name" value="Homeodomain-like_sf"/>
</dbReference>
<sequence length="287" mass="33517">MKSLNSFCRIAETEYALSTDKVNLLYYDLPKHFHDEYRSYDAPRLCTILQGHKEVVINQAEQFSYQRDQCVLLPPHATVYMSMTEYTKALVYEFSDDIVDGVRSQVSEQLEVDNEVKFDYNQFQLEQLQDQLLSVHVRVQSILQSGDNNIPFLLDLTCQELVYELLKRQGCHDILHHYKNHPINRVINLMKSNQGQVMSISDFAEEVNMSLPNFSQKFKMVTTHSPKEFMTKVRLTKAKRYLSSMSVTDTALELGYENISHFIRLFKKEFGITPKQFKLTQELSCRA</sequence>
<dbReference type="PROSITE" id="PS01124">
    <property type="entry name" value="HTH_ARAC_FAMILY_2"/>
    <property type="match status" value="1"/>
</dbReference>
<accession>A0A9X4FDQ3</accession>
<dbReference type="Pfam" id="PF12833">
    <property type="entry name" value="HTH_18"/>
    <property type="match status" value="1"/>
</dbReference>
<dbReference type="EMBL" id="JAKNAX010000110">
    <property type="protein sequence ID" value="MDE1348325.1"/>
    <property type="molecule type" value="Genomic_DNA"/>
</dbReference>
<proteinExistence type="predicted"/>
<dbReference type="AlphaFoldDB" id="A0A9X4FDQ3"/>
<evidence type="ECO:0000256" key="1">
    <source>
        <dbReference type="ARBA" id="ARBA00023015"/>
    </source>
</evidence>
<dbReference type="Proteomes" id="UP001140978">
    <property type="component" value="Unassembled WGS sequence"/>
</dbReference>